<dbReference type="SMART" id="SM00397">
    <property type="entry name" value="t_SNARE"/>
    <property type="match status" value="2"/>
</dbReference>
<comment type="subcellular location">
    <subcellularLocation>
        <location evidence="6">Cell projection</location>
        <location evidence="6">Cilium membrane</location>
        <topology evidence="6">Peripheral membrane protein</topology>
    </subcellularLocation>
    <subcellularLocation>
        <location evidence="7">Cytoplasmic vesicle</location>
        <location evidence="7">Autophagosome membrane</location>
        <topology evidence="7">Peripheral membrane protein</topology>
    </subcellularLocation>
</comment>
<evidence type="ECO:0000259" key="13">
    <source>
        <dbReference type="PROSITE" id="PS50192"/>
    </source>
</evidence>
<dbReference type="GO" id="GO:0005484">
    <property type="term" value="F:SNAP receptor activity"/>
    <property type="evidence" value="ECO:0007669"/>
    <property type="project" value="TreeGrafter"/>
</dbReference>
<evidence type="ECO:0000313" key="14">
    <source>
        <dbReference type="EMBL" id="KAK7145463.1"/>
    </source>
</evidence>
<evidence type="ECO:0000313" key="15">
    <source>
        <dbReference type="Proteomes" id="UP001364617"/>
    </source>
</evidence>
<dbReference type="CDD" id="cd15887">
    <property type="entry name" value="SNARE_SNAP29N"/>
    <property type="match status" value="1"/>
</dbReference>
<accession>A0AAN9CPL0</accession>
<evidence type="ECO:0000256" key="10">
    <source>
        <dbReference type="ARBA" id="ARBA00043032"/>
    </source>
</evidence>
<feature type="compositionally biased region" description="Polar residues" evidence="12">
    <location>
        <begin position="142"/>
        <end position="151"/>
    </location>
</feature>
<dbReference type="SUPFAM" id="SSF58038">
    <property type="entry name" value="SNARE fusion complex"/>
    <property type="match status" value="2"/>
</dbReference>
<dbReference type="GO" id="GO:0098793">
    <property type="term" value="C:presynapse"/>
    <property type="evidence" value="ECO:0007669"/>
    <property type="project" value="GOC"/>
</dbReference>
<dbReference type="PANTHER" id="PTHR19305:SF9">
    <property type="entry name" value="SYNAPTOSOMAL-ASSOCIATED PROTEIN 29"/>
    <property type="match status" value="1"/>
</dbReference>
<dbReference type="InterPro" id="IPR000727">
    <property type="entry name" value="T_SNARE_dom"/>
</dbReference>
<dbReference type="GO" id="GO:0016082">
    <property type="term" value="P:synaptic vesicle priming"/>
    <property type="evidence" value="ECO:0007669"/>
    <property type="project" value="TreeGrafter"/>
</dbReference>
<gene>
    <name evidence="14" type="ORF">R3I93_013253</name>
</gene>
<comment type="function">
    <text evidence="5">SNAREs, soluble N-ethylmaleimide-sensitive factor-attachment protein receptors, are essential proteins for fusion of cellular membranes. SNAREs localized on opposing membranes assemble to form a trans-SNARE complex, an extended, parallel four alpha-helical bundle that drives membrane fusion. SNAP29 is a SNARE involved in autophagy through the direct control of autophagosome membrane fusion with the lysososome membrane. Also plays a role in ciliogenesis by regulating membrane fusions.</text>
</comment>
<evidence type="ECO:0000256" key="6">
    <source>
        <dbReference type="ARBA" id="ARBA00037808"/>
    </source>
</evidence>
<keyword evidence="3" id="KW-0653">Protein transport</keyword>
<proteinExistence type="inferred from homology"/>
<evidence type="ECO:0000256" key="2">
    <source>
        <dbReference type="ARBA" id="ARBA00022448"/>
    </source>
</evidence>
<dbReference type="GO" id="GO:0015031">
    <property type="term" value="P:protein transport"/>
    <property type="evidence" value="ECO:0007669"/>
    <property type="project" value="UniProtKB-KW"/>
</dbReference>
<evidence type="ECO:0000256" key="7">
    <source>
        <dbReference type="ARBA" id="ARBA00037854"/>
    </source>
</evidence>
<feature type="domain" description="T-SNARE coiled-coil homology" evidence="13">
    <location>
        <begin position="199"/>
        <end position="261"/>
    </location>
</feature>
<dbReference type="GO" id="GO:0000421">
    <property type="term" value="C:autophagosome membrane"/>
    <property type="evidence" value="ECO:0007669"/>
    <property type="project" value="UniProtKB-SubCell"/>
</dbReference>
<dbReference type="AlphaFoldDB" id="A0AAN9CPL0"/>
<keyword evidence="2" id="KW-0813">Transport</keyword>
<dbReference type="Gene3D" id="1.20.5.110">
    <property type="match status" value="2"/>
</dbReference>
<organism evidence="14 15">
    <name type="scientific">Phoxinus phoxinus</name>
    <name type="common">Eurasian minnow</name>
    <dbReference type="NCBI Taxonomy" id="58324"/>
    <lineage>
        <taxon>Eukaryota</taxon>
        <taxon>Metazoa</taxon>
        <taxon>Chordata</taxon>
        <taxon>Craniata</taxon>
        <taxon>Vertebrata</taxon>
        <taxon>Euteleostomi</taxon>
        <taxon>Actinopterygii</taxon>
        <taxon>Neopterygii</taxon>
        <taxon>Teleostei</taxon>
        <taxon>Ostariophysi</taxon>
        <taxon>Cypriniformes</taxon>
        <taxon>Leuciscidae</taxon>
        <taxon>Phoxininae</taxon>
        <taxon>Phoxinus</taxon>
    </lineage>
</organism>
<evidence type="ECO:0000256" key="8">
    <source>
        <dbReference type="ARBA" id="ARBA00041113"/>
    </source>
</evidence>
<feature type="region of interest" description="Disordered" evidence="12">
    <location>
        <begin position="126"/>
        <end position="163"/>
    </location>
</feature>
<dbReference type="CDD" id="cd15856">
    <property type="entry name" value="SNARE_SNAP29C"/>
    <property type="match status" value="1"/>
</dbReference>
<dbReference type="GO" id="GO:0031201">
    <property type="term" value="C:SNARE complex"/>
    <property type="evidence" value="ECO:0007669"/>
    <property type="project" value="TreeGrafter"/>
</dbReference>
<evidence type="ECO:0000256" key="9">
    <source>
        <dbReference type="ARBA" id="ARBA00042308"/>
    </source>
</evidence>
<evidence type="ECO:0000256" key="3">
    <source>
        <dbReference type="ARBA" id="ARBA00022927"/>
    </source>
</evidence>
<keyword evidence="4" id="KW-0175">Coiled coil</keyword>
<dbReference type="Proteomes" id="UP001364617">
    <property type="component" value="Unassembled WGS sequence"/>
</dbReference>
<dbReference type="EMBL" id="JAYKXH010000014">
    <property type="protein sequence ID" value="KAK7145463.1"/>
    <property type="molecule type" value="Genomic_DNA"/>
</dbReference>
<dbReference type="GO" id="GO:0019905">
    <property type="term" value="F:syntaxin binding"/>
    <property type="evidence" value="ECO:0007669"/>
    <property type="project" value="TreeGrafter"/>
</dbReference>
<comment type="caution">
    <text evidence="14">The sequence shown here is derived from an EMBL/GenBank/DDBJ whole genome shotgun (WGS) entry which is preliminary data.</text>
</comment>
<keyword evidence="15" id="KW-1185">Reference proteome</keyword>
<feature type="compositionally biased region" description="Polar residues" evidence="12">
    <location>
        <begin position="52"/>
        <end position="62"/>
    </location>
</feature>
<evidence type="ECO:0000256" key="5">
    <source>
        <dbReference type="ARBA" id="ARBA00037064"/>
    </source>
</evidence>
<feature type="domain" description="T-SNARE coiled-coil homology" evidence="13">
    <location>
        <begin position="73"/>
        <end position="112"/>
    </location>
</feature>
<comment type="subunit">
    <text evidence="11">Forms a SNARE complex, composed of VAMP8, SNAP29 and STX17, involved in fusion of autophagosome with lysosome. Interacts with multiple syntaxins including STX6. Interacts with EIPR1. Interacts with STX17; this interaction is increased in the absence of TMEM39A.</text>
</comment>
<dbReference type="PROSITE" id="PS50192">
    <property type="entry name" value="T_SNARE"/>
    <property type="match status" value="2"/>
</dbReference>
<feature type="region of interest" description="Disordered" evidence="12">
    <location>
        <begin position="1"/>
        <end position="62"/>
    </location>
</feature>
<reference evidence="14 15" key="1">
    <citation type="submission" date="2024-02" db="EMBL/GenBank/DDBJ databases">
        <title>Chromosome-level genome assembly of the Eurasian Minnow (Phoxinus phoxinus).</title>
        <authorList>
            <person name="Oriowo T.O."/>
            <person name="Martin S."/>
            <person name="Stange M."/>
            <person name="Chrysostomakis Y."/>
            <person name="Brown T."/>
            <person name="Winkler S."/>
            <person name="Kukowka S."/>
            <person name="Myers E.W."/>
            <person name="Bohne A."/>
        </authorList>
    </citation>
    <scope>NUCLEOTIDE SEQUENCE [LARGE SCALE GENOMIC DNA]</scope>
    <source>
        <strain evidence="14">ZFMK-TIS-60720</strain>
        <tissue evidence="14">Whole Organism</tissue>
    </source>
</reference>
<dbReference type="GO" id="GO:0031629">
    <property type="term" value="P:synaptic vesicle fusion to presynaptic active zone membrane"/>
    <property type="evidence" value="ECO:0007669"/>
    <property type="project" value="TreeGrafter"/>
</dbReference>
<evidence type="ECO:0000256" key="12">
    <source>
        <dbReference type="SAM" id="MobiDB-lite"/>
    </source>
</evidence>
<protein>
    <recommendedName>
        <fullName evidence="8">Synaptosomal-associated protein 29</fullName>
    </recommendedName>
    <alternativeName>
        <fullName evidence="9">Soluble 29 kDa NSF attachment protein</fullName>
    </alternativeName>
    <alternativeName>
        <fullName evidence="10">Vesicle-membrane fusion protein SNAP-29</fullName>
    </alternativeName>
</protein>
<evidence type="ECO:0000256" key="11">
    <source>
        <dbReference type="ARBA" id="ARBA00046522"/>
    </source>
</evidence>
<name>A0AAN9CPL0_9TELE</name>
<dbReference type="GO" id="GO:0060170">
    <property type="term" value="C:ciliary membrane"/>
    <property type="evidence" value="ECO:0007669"/>
    <property type="project" value="UniProtKB-SubCell"/>
</dbReference>
<sequence length="262" mass="29378">MSAYPKTHNPFSEDDEEEAPRRGFNFDEDPEESSLSPAERRQQRLQQEVMRTAQSAVDSSQRSIGLIYQSEKVGTETAEELIRQGEALKRTERMIDNMDQDMKTSQRHINTIKSVWGGMVNYFKAKPEPPRPAQKDQPVSYEANSSLQNALAESKQQEDKYHASHPNLRKLETSGFGASASLDNGPSDQNGYPKNKQLRAAHQQLDTNLDEMASGLSRLRGLGLGLQAEINDQDVSLDSLLNKADNMDGKISSTNRQLKNLK</sequence>
<evidence type="ECO:0000256" key="4">
    <source>
        <dbReference type="ARBA" id="ARBA00023054"/>
    </source>
</evidence>
<dbReference type="FunFam" id="1.20.5.110:FF:000041">
    <property type="entry name" value="Synaptosomal-associated protein 29"/>
    <property type="match status" value="1"/>
</dbReference>
<evidence type="ECO:0000256" key="1">
    <source>
        <dbReference type="ARBA" id="ARBA00009480"/>
    </source>
</evidence>
<dbReference type="PANTHER" id="PTHR19305">
    <property type="entry name" value="SYNAPTOSOMAL ASSOCIATED PROTEIN"/>
    <property type="match status" value="1"/>
</dbReference>
<comment type="similarity">
    <text evidence="1">Belongs to the SNAP-25 family.</text>
</comment>